<dbReference type="InParanoid" id="A0A2J7PI13"/>
<dbReference type="SUPFAM" id="SSF53335">
    <property type="entry name" value="S-adenosyl-L-methionine-dependent methyltransferases"/>
    <property type="match status" value="1"/>
</dbReference>
<dbReference type="Proteomes" id="UP000235965">
    <property type="component" value="Unassembled WGS sequence"/>
</dbReference>
<evidence type="ECO:0000313" key="7">
    <source>
        <dbReference type="Proteomes" id="UP000235965"/>
    </source>
</evidence>
<dbReference type="OrthoDB" id="5590282at2759"/>
<evidence type="ECO:0000256" key="4">
    <source>
        <dbReference type="ARBA" id="ARBA00041867"/>
    </source>
</evidence>
<dbReference type="STRING" id="105785.A0A2J7PI13"/>
<dbReference type="CDD" id="cd02440">
    <property type="entry name" value="AdoMet_MTases"/>
    <property type="match status" value="1"/>
</dbReference>
<dbReference type="InterPro" id="IPR029063">
    <property type="entry name" value="SAM-dependent_MTases_sf"/>
</dbReference>
<gene>
    <name evidence="6" type="ORF">B7P43_G07479</name>
</gene>
<keyword evidence="1" id="KW-0489">Methyltransferase</keyword>
<dbReference type="InterPro" id="IPR050078">
    <property type="entry name" value="Ribosomal_L11_MeTrfase_PrmA"/>
</dbReference>
<evidence type="ECO:0000256" key="5">
    <source>
        <dbReference type="ARBA" id="ARBA00042266"/>
    </source>
</evidence>
<dbReference type="GO" id="GO:0016279">
    <property type="term" value="F:protein-lysine N-methyltransferase activity"/>
    <property type="evidence" value="ECO:0007669"/>
    <property type="project" value="TreeGrafter"/>
</dbReference>
<comment type="similarity">
    <text evidence="3">Belongs to the methyltransferase superfamily. ETFBKMT family.</text>
</comment>
<name>A0A2J7PI13_9NEOP</name>
<sequence length="183" mass="20031">MDGDSATPLHSRYRGTALQSRGGVASVLRWYILDNPQLMQGRRVLDVGSGSGACAIAAMKSGALNVTANDIDPVAATAIKMNAALNAVNIDVCKKNLVGESCDKWNCILLGDMVYDAEFTAQLLKWLRAFRCQRRLILLGDPGRQALRDIEDNCLTKVATYCLPKSACLENRGFTQACVWRFM</sequence>
<reference evidence="6 7" key="1">
    <citation type="submission" date="2017-12" db="EMBL/GenBank/DDBJ databases">
        <title>Hemimetabolous genomes reveal molecular basis of termite eusociality.</title>
        <authorList>
            <person name="Harrison M.C."/>
            <person name="Jongepier E."/>
            <person name="Robertson H.M."/>
            <person name="Arning N."/>
            <person name="Bitard-Feildel T."/>
            <person name="Chao H."/>
            <person name="Childers C.P."/>
            <person name="Dinh H."/>
            <person name="Doddapaneni H."/>
            <person name="Dugan S."/>
            <person name="Gowin J."/>
            <person name="Greiner C."/>
            <person name="Han Y."/>
            <person name="Hu H."/>
            <person name="Hughes D.S.T."/>
            <person name="Huylmans A.-K."/>
            <person name="Kemena C."/>
            <person name="Kremer L.P.M."/>
            <person name="Lee S.L."/>
            <person name="Lopez-Ezquerra A."/>
            <person name="Mallet L."/>
            <person name="Monroy-Kuhn J.M."/>
            <person name="Moser A."/>
            <person name="Murali S.C."/>
            <person name="Muzny D.M."/>
            <person name="Otani S."/>
            <person name="Piulachs M.-D."/>
            <person name="Poelchau M."/>
            <person name="Qu J."/>
            <person name="Schaub F."/>
            <person name="Wada-Katsumata A."/>
            <person name="Worley K.C."/>
            <person name="Xie Q."/>
            <person name="Ylla G."/>
            <person name="Poulsen M."/>
            <person name="Gibbs R.A."/>
            <person name="Schal C."/>
            <person name="Richards S."/>
            <person name="Belles X."/>
            <person name="Korb J."/>
            <person name="Bornberg-Bauer E."/>
        </authorList>
    </citation>
    <scope>NUCLEOTIDE SEQUENCE [LARGE SCALE GENOMIC DNA]</scope>
    <source>
        <tissue evidence="6">Whole body</tissue>
    </source>
</reference>
<protein>
    <recommendedName>
        <fullName evidence="5">ETFB lysine methyltransferase</fullName>
    </recommendedName>
    <alternativeName>
        <fullName evidence="4">Protein N-lysine methyltransferase METTL20</fullName>
    </alternativeName>
</protein>
<organism evidence="6 7">
    <name type="scientific">Cryptotermes secundus</name>
    <dbReference type="NCBI Taxonomy" id="105785"/>
    <lineage>
        <taxon>Eukaryota</taxon>
        <taxon>Metazoa</taxon>
        <taxon>Ecdysozoa</taxon>
        <taxon>Arthropoda</taxon>
        <taxon>Hexapoda</taxon>
        <taxon>Insecta</taxon>
        <taxon>Pterygota</taxon>
        <taxon>Neoptera</taxon>
        <taxon>Polyneoptera</taxon>
        <taxon>Dictyoptera</taxon>
        <taxon>Blattodea</taxon>
        <taxon>Blattoidea</taxon>
        <taxon>Termitoidae</taxon>
        <taxon>Kalotermitidae</taxon>
        <taxon>Cryptotermitinae</taxon>
        <taxon>Cryptotermes</taxon>
    </lineage>
</organism>
<accession>A0A2J7PI13</accession>
<dbReference type="Pfam" id="PF06325">
    <property type="entry name" value="PrmA"/>
    <property type="match status" value="1"/>
</dbReference>
<evidence type="ECO:0000256" key="1">
    <source>
        <dbReference type="ARBA" id="ARBA00022603"/>
    </source>
</evidence>
<keyword evidence="7" id="KW-1185">Reference proteome</keyword>
<evidence type="ECO:0000256" key="3">
    <source>
        <dbReference type="ARBA" id="ARBA00037932"/>
    </source>
</evidence>
<dbReference type="AlphaFoldDB" id="A0A2J7PI13"/>
<dbReference type="GO" id="GO:0005759">
    <property type="term" value="C:mitochondrial matrix"/>
    <property type="evidence" value="ECO:0007669"/>
    <property type="project" value="TreeGrafter"/>
</dbReference>
<dbReference type="EMBL" id="NEVH01025130">
    <property type="protein sequence ID" value="PNF15975.1"/>
    <property type="molecule type" value="Genomic_DNA"/>
</dbReference>
<dbReference type="PANTHER" id="PTHR43648:SF1">
    <property type="entry name" value="ELECTRON TRANSFER FLAVOPROTEIN BETA SUBUNIT LYSINE METHYLTRANSFERASE"/>
    <property type="match status" value="1"/>
</dbReference>
<keyword evidence="2" id="KW-0808">Transferase</keyword>
<evidence type="ECO:0000256" key="2">
    <source>
        <dbReference type="ARBA" id="ARBA00022679"/>
    </source>
</evidence>
<comment type="caution">
    <text evidence="6">The sequence shown here is derived from an EMBL/GenBank/DDBJ whole genome shotgun (WGS) entry which is preliminary data.</text>
</comment>
<dbReference type="GO" id="GO:0032259">
    <property type="term" value="P:methylation"/>
    <property type="evidence" value="ECO:0007669"/>
    <property type="project" value="UniProtKB-KW"/>
</dbReference>
<dbReference type="PANTHER" id="PTHR43648">
    <property type="entry name" value="ELECTRON TRANSFER FLAVOPROTEIN BETA SUBUNIT LYSINE METHYLTRANSFERASE"/>
    <property type="match status" value="1"/>
</dbReference>
<dbReference type="Gene3D" id="3.40.50.150">
    <property type="entry name" value="Vaccinia Virus protein VP39"/>
    <property type="match status" value="1"/>
</dbReference>
<proteinExistence type="inferred from homology"/>
<evidence type="ECO:0000313" key="6">
    <source>
        <dbReference type="EMBL" id="PNF15975.1"/>
    </source>
</evidence>